<feature type="chain" id="PRO_5041368467" evidence="4">
    <location>
        <begin position="28"/>
        <end position="326"/>
    </location>
</feature>
<evidence type="ECO:0000256" key="1">
    <source>
        <dbReference type="ARBA" id="ARBA00004196"/>
    </source>
</evidence>
<dbReference type="Pfam" id="PF13407">
    <property type="entry name" value="Peripla_BP_4"/>
    <property type="match status" value="1"/>
</dbReference>
<feature type="domain" description="Periplasmic binding protein" evidence="5">
    <location>
        <begin position="32"/>
        <end position="294"/>
    </location>
</feature>
<dbReference type="PROSITE" id="PS51257">
    <property type="entry name" value="PROKAR_LIPOPROTEIN"/>
    <property type="match status" value="1"/>
</dbReference>
<dbReference type="Proteomes" id="UP001165667">
    <property type="component" value="Unassembled WGS sequence"/>
</dbReference>
<keyword evidence="7" id="KW-1185">Reference proteome</keyword>
<dbReference type="InterPro" id="IPR025997">
    <property type="entry name" value="SBP_2_dom"/>
</dbReference>
<sequence length="326" mass="34051">MIKTLLTSVASATIACAVSGALAPAQAADCKVGISMYTLSAPYFAAQQDAAEKKAKELGCTVTSSDAQNDMLKQISDVEDMVSKGINVLILNPRDPKGLIPAANAATAAGVKVIAMDSTLDPSANFITEVQSSNQQNGELVGEWLAKKMAGKPMKIALLSGQQGNLAGLDRREGVLRGIAEQQLRQSNTVSFDVVGQGWGAWAQEGGQKAMEDLLTAHKDINVVLGENDSMVLGARLALQAAGRLDQVLLVAAADGQKEALKMIKDGGYGATGLNDPALVANTAVDIGVKALKGTLGANFPKAYYTTPAVIDQTNVDKFYRPDAVF</sequence>
<evidence type="ECO:0000256" key="2">
    <source>
        <dbReference type="ARBA" id="ARBA00007639"/>
    </source>
</evidence>
<keyword evidence="3 4" id="KW-0732">Signal</keyword>
<name>A0AA42CIY9_9HYPH</name>
<accession>A0AA42CIY9</accession>
<organism evidence="6 7">
    <name type="scientific">Lichenifustis flavocetrariae</name>
    <dbReference type="NCBI Taxonomy" id="2949735"/>
    <lineage>
        <taxon>Bacteria</taxon>
        <taxon>Pseudomonadati</taxon>
        <taxon>Pseudomonadota</taxon>
        <taxon>Alphaproteobacteria</taxon>
        <taxon>Hyphomicrobiales</taxon>
        <taxon>Lichenihabitantaceae</taxon>
        <taxon>Lichenifustis</taxon>
    </lineage>
</organism>
<dbReference type="InterPro" id="IPR028082">
    <property type="entry name" value="Peripla_BP_I"/>
</dbReference>
<reference evidence="6" key="1">
    <citation type="submission" date="2022-05" db="EMBL/GenBank/DDBJ databases">
        <authorList>
            <person name="Pankratov T."/>
        </authorList>
    </citation>
    <scope>NUCLEOTIDE SEQUENCE</scope>
    <source>
        <strain evidence="6">BP6-180914</strain>
    </source>
</reference>
<gene>
    <name evidence="6" type="ORF">M8523_12720</name>
</gene>
<comment type="subcellular location">
    <subcellularLocation>
        <location evidence="1">Cell envelope</location>
    </subcellularLocation>
</comment>
<dbReference type="Gene3D" id="3.40.50.2300">
    <property type="match status" value="2"/>
</dbReference>
<dbReference type="RefSeq" id="WP_282585248.1">
    <property type="nucleotide sequence ID" value="NZ_JAMOIM010000007.1"/>
</dbReference>
<protein>
    <submittedName>
        <fullName evidence="6">Substrate-binding domain-containing protein</fullName>
    </submittedName>
</protein>
<evidence type="ECO:0000256" key="4">
    <source>
        <dbReference type="SAM" id="SignalP"/>
    </source>
</evidence>
<comment type="similarity">
    <text evidence="2">Belongs to the bacterial solute-binding protein 2 family.</text>
</comment>
<dbReference type="EMBL" id="JAMOIM010000007">
    <property type="protein sequence ID" value="MCW6508884.1"/>
    <property type="molecule type" value="Genomic_DNA"/>
</dbReference>
<dbReference type="GO" id="GO:0030246">
    <property type="term" value="F:carbohydrate binding"/>
    <property type="evidence" value="ECO:0007669"/>
    <property type="project" value="UniProtKB-ARBA"/>
</dbReference>
<proteinExistence type="inferred from homology"/>
<dbReference type="PANTHER" id="PTHR46847">
    <property type="entry name" value="D-ALLOSE-BINDING PERIPLASMIC PROTEIN-RELATED"/>
    <property type="match status" value="1"/>
</dbReference>
<feature type="signal peptide" evidence="4">
    <location>
        <begin position="1"/>
        <end position="27"/>
    </location>
</feature>
<evidence type="ECO:0000313" key="6">
    <source>
        <dbReference type="EMBL" id="MCW6508884.1"/>
    </source>
</evidence>
<dbReference type="AlphaFoldDB" id="A0AA42CIY9"/>
<evidence type="ECO:0000256" key="3">
    <source>
        <dbReference type="ARBA" id="ARBA00022729"/>
    </source>
</evidence>
<evidence type="ECO:0000259" key="5">
    <source>
        <dbReference type="Pfam" id="PF13407"/>
    </source>
</evidence>
<dbReference type="GO" id="GO:0030313">
    <property type="term" value="C:cell envelope"/>
    <property type="evidence" value="ECO:0007669"/>
    <property type="project" value="UniProtKB-SubCell"/>
</dbReference>
<evidence type="ECO:0000313" key="7">
    <source>
        <dbReference type="Proteomes" id="UP001165667"/>
    </source>
</evidence>
<dbReference type="SUPFAM" id="SSF53822">
    <property type="entry name" value="Periplasmic binding protein-like I"/>
    <property type="match status" value="1"/>
</dbReference>
<dbReference type="PANTHER" id="PTHR46847:SF1">
    <property type="entry name" value="D-ALLOSE-BINDING PERIPLASMIC PROTEIN-RELATED"/>
    <property type="match status" value="1"/>
</dbReference>
<comment type="caution">
    <text evidence="6">The sequence shown here is derived from an EMBL/GenBank/DDBJ whole genome shotgun (WGS) entry which is preliminary data.</text>
</comment>